<feature type="region of interest" description="Disordered" evidence="1">
    <location>
        <begin position="1"/>
        <end position="20"/>
    </location>
</feature>
<feature type="region of interest" description="Disordered" evidence="1">
    <location>
        <begin position="150"/>
        <end position="188"/>
    </location>
</feature>
<comment type="caution">
    <text evidence="2">The sequence shown here is derived from an EMBL/GenBank/DDBJ whole genome shotgun (WGS) entry which is preliminary data.</text>
</comment>
<feature type="compositionally biased region" description="Polar residues" evidence="1">
    <location>
        <begin position="1"/>
        <end position="11"/>
    </location>
</feature>
<feature type="compositionally biased region" description="Basic residues" evidence="1">
    <location>
        <begin position="171"/>
        <end position="188"/>
    </location>
</feature>
<accession>A0A813L4W7</accession>
<organism evidence="2 3">
    <name type="scientific">Polarella glacialis</name>
    <name type="common">Dinoflagellate</name>
    <dbReference type="NCBI Taxonomy" id="89957"/>
    <lineage>
        <taxon>Eukaryota</taxon>
        <taxon>Sar</taxon>
        <taxon>Alveolata</taxon>
        <taxon>Dinophyceae</taxon>
        <taxon>Suessiales</taxon>
        <taxon>Suessiaceae</taxon>
        <taxon>Polarella</taxon>
    </lineage>
</organism>
<name>A0A813L4W7_POLGL</name>
<feature type="compositionally biased region" description="Polar residues" evidence="1">
    <location>
        <begin position="152"/>
        <end position="164"/>
    </location>
</feature>
<feature type="region of interest" description="Disordered" evidence="1">
    <location>
        <begin position="53"/>
        <end position="106"/>
    </location>
</feature>
<proteinExistence type="predicted"/>
<reference evidence="2" key="1">
    <citation type="submission" date="2021-02" db="EMBL/GenBank/DDBJ databases">
        <authorList>
            <person name="Dougan E. K."/>
            <person name="Rhodes N."/>
            <person name="Thang M."/>
            <person name="Chan C."/>
        </authorList>
    </citation>
    <scope>NUCLEOTIDE SEQUENCE</scope>
</reference>
<evidence type="ECO:0000256" key="1">
    <source>
        <dbReference type="SAM" id="MobiDB-lite"/>
    </source>
</evidence>
<gene>
    <name evidence="2" type="ORF">PGLA2088_LOCUS39815</name>
</gene>
<dbReference type="Proteomes" id="UP000626109">
    <property type="component" value="Unassembled WGS sequence"/>
</dbReference>
<evidence type="ECO:0000313" key="3">
    <source>
        <dbReference type="Proteomes" id="UP000626109"/>
    </source>
</evidence>
<sequence length="188" mass="20819">MRTSGTSSSGNDGPPNICSYLSIDAPQQRWVLVRSGESRQLESKDLPLAGAFYKAPRYRSQLPPAQDRGARGSGSRSPRPVPKKETIAKAAHSAPHHDVRAPVMSKTAPLPPPEHLINAKILEKNLSYQKLLKKAPRPTTILELHAPLLSPPRTNSYYNRTNSPHFGPCRPMRRSSLKNKKMKTKKSS</sequence>
<evidence type="ECO:0000313" key="2">
    <source>
        <dbReference type="EMBL" id="CAE8717989.1"/>
    </source>
</evidence>
<dbReference type="AlphaFoldDB" id="A0A813L4W7"/>
<dbReference type="EMBL" id="CAJNNW010033283">
    <property type="protein sequence ID" value="CAE8717989.1"/>
    <property type="molecule type" value="Genomic_DNA"/>
</dbReference>
<protein>
    <submittedName>
        <fullName evidence="2">Uncharacterized protein</fullName>
    </submittedName>
</protein>